<gene>
    <name evidence="8" type="ORF">WJX81_001919</name>
</gene>
<feature type="transmembrane region" description="Helical" evidence="6">
    <location>
        <begin position="173"/>
        <end position="198"/>
    </location>
</feature>
<dbReference type="Pfam" id="PF03798">
    <property type="entry name" value="TRAM_LAG1_CLN8"/>
    <property type="match status" value="1"/>
</dbReference>
<dbReference type="EMBL" id="JALJOU010000018">
    <property type="protein sequence ID" value="KAK9838479.1"/>
    <property type="molecule type" value="Genomic_DNA"/>
</dbReference>
<evidence type="ECO:0000256" key="1">
    <source>
        <dbReference type="ARBA" id="ARBA00004141"/>
    </source>
</evidence>
<evidence type="ECO:0000256" key="2">
    <source>
        <dbReference type="ARBA" id="ARBA00022692"/>
    </source>
</evidence>
<evidence type="ECO:0000313" key="9">
    <source>
        <dbReference type="Proteomes" id="UP001445335"/>
    </source>
</evidence>
<evidence type="ECO:0000256" key="4">
    <source>
        <dbReference type="ARBA" id="ARBA00023136"/>
    </source>
</evidence>
<dbReference type="PROSITE" id="PS50922">
    <property type="entry name" value="TLC"/>
    <property type="match status" value="1"/>
</dbReference>
<keyword evidence="2 5" id="KW-0812">Transmembrane</keyword>
<keyword evidence="4 5" id="KW-0472">Membrane</keyword>
<evidence type="ECO:0000256" key="6">
    <source>
        <dbReference type="SAM" id="Phobius"/>
    </source>
</evidence>
<dbReference type="PANTHER" id="PTHR31766">
    <property type="entry name" value="GLABROUS1 ENHANCER-BINDING PROTEIN-LIKE 2"/>
    <property type="match status" value="1"/>
</dbReference>
<proteinExistence type="predicted"/>
<feature type="transmembrane region" description="Helical" evidence="6">
    <location>
        <begin position="210"/>
        <end position="231"/>
    </location>
</feature>
<dbReference type="Proteomes" id="UP001445335">
    <property type="component" value="Unassembled WGS sequence"/>
</dbReference>
<name>A0AAW1RXF8_9CHLO</name>
<keyword evidence="9" id="KW-1185">Reference proteome</keyword>
<evidence type="ECO:0000256" key="3">
    <source>
        <dbReference type="ARBA" id="ARBA00022989"/>
    </source>
</evidence>
<comment type="subcellular location">
    <subcellularLocation>
        <location evidence="1">Membrane</location>
        <topology evidence="1">Multi-pass membrane protein</topology>
    </subcellularLocation>
</comment>
<evidence type="ECO:0000313" key="8">
    <source>
        <dbReference type="EMBL" id="KAK9838479.1"/>
    </source>
</evidence>
<dbReference type="AlphaFoldDB" id="A0AAW1RXF8"/>
<protein>
    <recommendedName>
        <fullName evidence="7">TLC domain-containing protein</fullName>
    </recommendedName>
</protein>
<evidence type="ECO:0000259" key="7">
    <source>
        <dbReference type="PROSITE" id="PS50922"/>
    </source>
</evidence>
<accession>A0AAW1RXF8</accession>
<feature type="domain" description="TLC" evidence="7">
    <location>
        <begin position="39"/>
        <end position="239"/>
    </location>
</feature>
<feature type="transmembrane region" description="Helical" evidence="6">
    <location>
        <begin position="12"/>
        <end position="36"/>
    </location>
</feature>
<dbReference type="InterPro" id="IPR006634">
    <property type="entry name" value="TLC-dom"/>
</dbReference>
<keyword evidence="3 6" id="KW-1133">Transmembrane helix</keyword>
<sequence>MDLVSGEHLKQIPGAFILFSCAFCISYVYVGAVWGLRGERRGMLGACAASLLHGLVTATLSAQQLAHWPVVVDATNSHAENLTLQISTAYMLTDSLLFLLPFTPTDVLFIGHHIMTTTYMVQSLLLQRGAQSALVLILLGELTSPLQNLWYFARYLKDRSQVAARAFALISPVYTYIYLLVRSGIAPPAVVWLAYALVTSDGRIAPGYRWTWAVFAVLGTLGSQVWCYKLYRGLLKHSRAQRAQKAAKAV</sequence>
<reference evidence="8 9" key="1">
    <citation type="journal article" date="2024" name="Nat. Commun.">
        <title>Phylogenomics reveals the evolutionary origins of lichenization in chlorophyte algae.</title>
        <authorList>
            <person name="Puginier C."/>
            <person name="Libourel C."/>
            <person name="Otte J."/>
            <person name="Skaloud P."/>
            <person name="Haon M."/>
            <person name="Grisel S."/>
            <person name="Petersen M."/>
            <person name="Berrin J.G."/>
            <person name="Delaux P.M."/>
            <person name="Dal Grande F."/>
            <person name="Keller J."/>
        </authorList>
    </citation>
    <scope>NUCLEOTIDE SEQUENCE [LARGE SCALE GENOMIC DNA]</scope>
    <source>
        <strain evidence="8 9">SAG 245.80</strain>
    </source>
</reference>
<evidence type="ECO:0000256" key="5">
    <source>
        <dbReference type="PROSITE-ProRule" id="PRU00205"/>
    </source>
</evidence>
<dbReference type="InterPro" id="IPR040327">
    <property type="entry name" value="At5g14285-like"/>
</dbReference>
<dbReference type="SMART" id="SM00724">
    <property type="entry name" value="TLC"/>
    <property type="match status" value="1"/>
</dbReference>
<organism evidence="8 9">
    <name type="scientific">Elliptochloris bilobata</name>
    <dbReference type="NCBI Taxonomy" id="381761"/>
    <lineage>
        <taxon>Eukaryota</taxon>
        <taxon>Viridiplantae</taxon>
        <taxon>Chlorophyta</taxon>
        <taxon>core chlorophytes</taxon>
        <taxon>Trebouxiophyceae</taxon>
        <taxon>Trebouxiophyceae incertae sedis</taxon>
        <taxon>Elliptochloris clade</taxon>
        <taxon>Elliptochloris</taxon>
    </lineage>
</organism>
<dbReference type="PANTHER" id="PTHR31766:SF2">
    <property type="entry name" value="GLABROUS1 ENHANCER-BINDING PROTEIN-LIKE 2"/>
    <property type="match status" value="1"/>
</dbReference>
<dbReference type="GO" id="GO:0016020">
    <property type="term" value="C:membrane"/>
    <property type="evidence" value="ECO:0007669"/>
    <property type="project" value="UniProtKB-SubCell"/>
</dbReference>
<comment type="caution">
    <text evidence="8">The sequence shown here is derived from an EMBL/GenBank/DDBJ whole genome shotgun (WGS) entry which is preliminary data.</text>
</comment>
<feature type="transmembrane region" description="Helical" evidence="6">
    <location>
        <begin position="132"/>
        <end position="152"/>
    </location>
</feature>